<dbReference type="GO" id="GO:0016853">
    <property type="term" value="F:isomerase activity"/>
    <property type="evidence" value="ECO:0007669"/>
    <property type="project" value="UniProtKB-KW"/>
</dbReference>
<gene>
    <name evidence="2" type="ORF">KUL25_12440</name>
</gene>
<dbReference type="SUPFAM" id="SSF51658">
    <property type="entry name" value="Xylose isomerase-like"/>
    <property type="match status" value="1"/>
</dbReference>
<name>A0A975TRE5_9RHOB</name>
<dbReference type="InterPro" id="IPR036237">
    <property type="entry name" value="Xyl_isomerase-like_sf"/>
</dbReference>
<organism evidence="2">
    <name type="scientific">Gymnodinialimonas phycosphaerae</name>
    <dbReference type="NCBI Taxonomy" id="2841589"/>
    <lineage>
        <taxon>Bacteria</taxon>
        <taxon>Pseudomonadati</taxon>
        <taxon>Pseudomonadota</taxon>
        <taxon>Alphaproteobacteria</taxon>
        <taxon>Rhodobacterales</taxon>
        <taxon>Paracoccaceae</taxon>
        <taxon>Gymnodinialimonas</taxon>
    </lineage>
</organism>
<keyword evidence="3" id="KW-1185">Reference proteome</keyword>
<feature type="domain" description="Xylose isomerase-like TIM barrel" evidence="1">
    <location>
        <begin position="23"/>
        <end position="274"/>
    </location>
</feature>
<dbReference type="Pfam" id="PF01261">
    <property type="entry name" value="AP_endonuc_2"/>
    <property type="match status" value="1"/>
</dbReference>
<dbReference type="EMBL" id="JAIMBW010000001">
    <property type="protein sequence ID" value="MBY4893571.1"/>
    <property type="molecule type" value="Genomic_DNA"/>
</dbReference>
<keyword evidence="2" id="KW-0413">Isomerase</keyword>
<dbReference type="InterPro" id="IPR013022">
    <property type="entry name" value="Xyl_isomerase-like_TIM-brl"/>
</dbReference>
<dbReference type="EMBL" id="CP078073">
    <property type="protein sequence ID" value="QXL86283.1"/>
    <property type="molecule type" value="Genomic_DNA"/>
</dbReference>
<dbReference type="Proteomes" id="UP000693972">
    <property type="component" value="Unassembled WGS sequence"/>
</dbReference>
<dbReference type="InterPro" id="IPR050312">
    <property type="entry name" value="IolE/XylAMocC-like"/>
</dbReference>
<sequence>MKYGIHAGLWQARWTDEITPILRVVADLGFDGVEVSLLGMTDEKADALGRAVRDHGLGVTCSDGLAPDKDITSADADVRAAGLAYLRWAIATTAKIGSRGLAGVVYAPWGVYDPANKAVRAERSAQAFAALDGDLAAHDVTLGIEAINRFETDLVNTAAEAADMARASGSTRVGALLDTFHLNIEEKDIGAAIAGAGDQLVHFHVSDNDRGVPGSGHVPWAEVADALRGIGYDKWIVAEMFVIAGNPASADLNIWRNIEPDATDAAARALDFMRKTFE</sequence>
<evidence type="ECO:0000259" key="1">
    <source>
        <dbReference type="Pfam" id="PF01261"/>
    </source>
</evidence>
<evidence type="ECO:0000313" key="3">
    <source>
        <dbReference type="Proteomes" id="UP000693972"/>
    </source>
</evidence>
<dbReference type="RefSeq" id="WP_257893245.1">
    <property type="nucleotide sequence ID" value="NZ_JAIMBW010000001.1"/>
</dbReference>
<dbReference type="PANTHER" id="PTHR12110">
    <property type="entry name" value="HYDROXYPYRUVATE ISOMERASE"/>
    <property type="match status" value="1"/>
</dbReference>
<dbReference type="AlphaFoldDB" id="A0A975TRE5"/>
<accession>A0A975TRE5</accession>
<evidence type="ECO:0000313" key="2">
    <source>
        <dbReference type="EMBL" id="QXL86283.1"/>
    </source>
</evidence>
<protein>
    <submittedName>
        <fullName evidence="2">Sugar phosphate isomerase/epimerase</fullName>
    </submittedName>
</protein>
<reference evidence="2 3" key="1">
    <citation type="submission" date="2021-07" db="EMBL/GenBank/DDBJ databases">
        <title>Karlodiniumbacter phycospheric gen. nov., sp. nov., a phycosphere bacterium isolated from karlodinium veneficum.</title>
        <authorList>
            <person name="Peng Y."/>
            <person name="Jiang L."/>
            <person name="Lee J."/>
        </authorList>
    </citation>
    <scope>NUCLEOTIDE SEQUENCE</scope>
    <source>
        <strain evidence="2 3">N5</strain>
    </source>
</reference>
<proteinExistence type="predicted"/>
<dbReference type="Gene3D" id="3.20.20.150">
    <property type="entry name" value="Divalent-metal-dependent TIM barrel enzymes"/>
    <property type="match status" value="1"/>
</dbReference>